<dbReference type="SUPFAM" id="SSF55961">
    <property type="entry name" value="Bet v1-like"/>
    <property type="match status" value="1"/>
</dbReference>
<dbReference type="Gene3D" id="3.30.1520.10">
    <property type="entry name" value="Phox-like domain"/>
    <property type="match status" value="1"/>
</dbReference>
<feature type="region of interest" description="Disordered" evidence="1">
    <location>
        <begin position="1"/>
        <end position="27"/>
    </location>
</feature>
<accession>A0AAV2ZFZ2</accession>
<evidence type="ECO:0000313" key="4">
    <source>
        <dbReference type="Proteomes" id="UP001146120"/>
    </source>
</evidence>
<feature type="region of interest" description="Disordered" evidence="1">
    <location>
        <begin position="161"/>
        <end position="200"/>
    </location>
</feature>
<keyword evidence="4" id="KW-1185">Reference proteome</keyword>
<dbReference type="Pfam" id="PF16117">
    <property type="entry name" value="DUF4833"/>
    <property type="match status" value="1"/>
</dbReference>
<dbReference type="Gene3D" id="3.30.530.20">
    <property type="match status" value="1"/>
</dbReference>
<comment type="caution">
    <text evidence="3">The sequence shown here is derived from an EMBL/GenBank/DDBJ whole genome shotgun (WGS) entry which is preliminary data.</text>
</comment>
<dbReference type="InterPro" id="IPR001683">
    <property type="entry name" value="PX_dom"/>
</dbReference>
<feature type="compositionally biased region" description="Polar residues" evidence="1">
    <location>
        <begin position="188"/>
        <end position="197"/>
    </location>
</feature>
<reference evidence="3" key="1">
    <citation type="submission" date="2022-11" db="EMBL/GenBank/DDBJ databases">
        <authorList>
            <person name="Morgan W.R."/>
            <person name="Tartar A."/>
        </authorList>
    </citation>
    <scope>NUCLEOTIDE SEQUENCE</scope>
    <source>
        <strain evidence="3">ARSEF 373</strain>
    </source>
</reference>
<dbReference type="Proteomes" id="UP001146120">
    <property type="component" value="Unassembled WGS sequence"/>
</dbReference>
<feature type="domain" description="PX" evidence="2">
    <location>
        <begin position="217"/>
        <end position="353"/>
    </location>
</feature>
<dbReference type="PROSITE" id="PS50195">
    <property type="entry name" value="PX"/>
    <property type="match status" value="1"/>
</dbReference>
<organism evidence="3 4">
    <name type="scientific">Lagenidium giganteum</name>
    <dbReference type="NCBI Taxonomy" id="4803"/>
    <lineage>
        <taxon>Eukaryota</taxon>
        <taxon>Sar</taxon>
        <taxon>Stramenopiles</taxon>
        <taxon>Oomycota</taxon>
        <taxon>Peronosporomycetes</taxon>
        <taxon>Pythiales</taxon>
        <taxon>Pythiaceae</taxon>
    </lineage>
</organism>
<proteinExistence type="predicted"/>
<dbReference type="CDD" id="cd06093">
    <property type="entry name" value="PX_domain"/>
    <property type="match status" value="1"/>
</dbReference>
<name>A0AAV2ZFZ2_9STRA</name>
<evidence type="ECO:0000313" key="3">
    <source>
        <dbReference type="EMBL" id="DBA04680.1"/>
    </source>
</evidence>
<evidence type="ECO:0000256" key="1">
    <source>
        <dbReference type="SAM" id="MobiDB-lite"/>
    </source>
</evidence>
<gene>
    <name evidence="3" type="ORF">N0F65_012263</name>
</gene>
<reference evidence="3" key="2">
    <citation type="journal article" date="2023" name="Microbiol Resour">
        <title>Decontamination and Annotation of the Draft Genome Sequence of the Oomycete Lagenidium giganteum ARSEF 373.</title>
        <authorList>
            <person name="Morgan W.R."/>
            <person name="Tartar A."/>
        </authorList>
    </citation>
    <scope>NUCLEOTIDE SEQUENCE</scope>
    <source>
        <strain evidence="3">ARSEF 373</strain>
    </source>
</reference>
<feature type="compositionally biased region" description="Polar residues" evidence="1">
    <location>
        <begin position="166"/>
        <end position="176"/>
    </location>
</feature>
<dbReference type="AlphaFoldDB" id="A0AAV2ZFZ2"/>
<dbReference type="SUPFAM" id="SSF64268">
    <property type="entry name" value="PX domain"/>
    <property type="match status" value="1"/>
</dbReference>
<dbReference type="InterPro" id="IPR036871">
    <property type="entry name" value="PX_dom_sf"/>
</dbReference>
<feature type="region of interest" description="Disordered" evidence="1">
    <location>
        <begin position="85"/>
        <end position="126"/>
    </location>
</feature>
<dbReference type="InterPro" id="IPR023393">
    <property type="entry name" value="START-like_dom_sf"/>
</dbReference>
<protein>
    <recommendedName>
        <fullName evidence="2">PX domain-containing protein</fullName>
    </recommendedName>
</protein>
<dbReference type="InterPro" id="IPR032269">
    <property type="entry name" value="DUF4833"/>
</dbReference>
<dbReference type="GO" id="GO:0035091">
    <property type="term" value="F:phosphatidylinositol binding"/>
    <property type="evidence" value="ECO:0007669"/>
    <property type="project" value="InterPro"/>
</dbReference>
<evidence type="ECO:0000259" key="2">
    <source>
        <dbReference type="PROSITE" id="PS50195"/>
    </source>
</evidence>
<dbReference type="Pfam" id="PF00787">
    <property type="entry name" value="PX"/>
    <property type="match status" value="1"/>
</dbReference>
<dbReference type="EMBL" id="DAKRPA010000006">
    <property type="protein sequence ID" value="DBA04680.1"/>
    <property type="molecule type" value="Genomic_DNA"/>
</dbReference>
<sequence>MDPGIVTSELAKPNPALSPSGSPKKADTIISPAFVTCRKCRVQTTLDDMDKHECKKSDLAKAGNSPSKAATVDAAARRASSFLDSFLDAPKKDPQQQQQQQALEDAYEKARAELPQQQQAPPPKQQRYGTYAFEDVVIRDAEAVDTWSDVHVDHRAPMPHRYESLPQMTPVKTSPTRIVPPAPLVRSRANSSTTTSPVAADSALTVAPPVQRSFSSPEAAPVQCRVRGVRVTKDNVALYSIISSLVKSELAASDPSNNNDEIIVERRYREFYAFALNVYSMFPSQELWQRLPPKAFCNRANALSDGFLLRRKNGLDDFIRHAIELMDLGSSAQGSIGQWYLVRKFLNLPPTLAIQPTKDRSLVAAMNELKKHARQTTGWALYQQTAEHDAVHEKQCDGFQMVKRVHTCSFPARAVFDMITKAFAGVSASPEMNDPEGASAALLSTKNTTKKATWFPLIENDEIYRRENGNTWTERTIYKGKWHTRNMEMISIKSWKVEENGTIIIVIIPADDAEWRDTTREGCGEYNRVDCVLGGWVITPTPQDETCSVTWIMQANFGECDPQNEFTGSQGITSLIARQFLLSWAEELTFLLQALKQQYDPTYYRNLGPLSSSFQNVKVERRDTIGARAGDDPRVYILAQEIEPCMCLLIHKSTNKNVLIFRTNHKSKLDLDVAAPLKAEWIMFEKPGNPRTDLSPIERNTTYNYVTKNIGPNVHHFTLDLIRRDCVLRYDALYGYGLFTTINGKPNVLLKRIYLNYGKSRPLIGFSKIEEVTLVGDSDMEVLTLNPVK</sequence>